<dbReference type="InterPro" id="IPR016155">
    <property type="entry name" value="Mopterin_synth/thiamin_S_b"/>
</dbReference>
<dbReference type="SUPFAM" id="SSF54285">
    <property type="entry name" value="MoaD/ThiS"/>
    <property type="match status" value="1"/>
</dbReference>
<dbReference type="InterPro" id="IPR003749">
    <property type="entry name" value="ThiS/MoaD-like"/>
</dbReference>
<dbReference type="PANTHER" id="PTHR38031:SF1">
    <property type="entry name" value="SULFUR CARRIER PROTEIN CYSO"/>
    <property type="match status" value="1"/>
</dbReference>
<dbReference type="EMBL" id="JASZZN010000001">
    <property type="protein sequence ID" value="MDM4014076.1"/>
    <property type="molecule type" value="Genomic_DNA"/>
</dbReference>
<reference evidence="1 2" key="1">
    <citation type="submission" date="2023-06" db="EMBL/GenBank/DDBJ databases">
        <title>Roseiconus lacunae JC819 isolated from Gulf of Mannar region, Tamil Nadu.</title>
        <authorList>
            <person name="Pk S."/>
            <person name="Ch S."/>
            <person name="Ch V.R."/>
        </authorList>
    </citation>
    <scope>NUCLEOTIDE SEQUENCE [LARGE SCALE GENOMIC DNA]</scope>
    <source>
        <strain evidence="1 2">JC819</strain>
    </source>
</reference>
<sequence>MNIIIPTAFRKHTGGAKEVPSTADTVGQAIEQLVVEYPALREYLYSQTGEIASFVGVFVNDQNIRDLDGDRTVVTERDEILLVPAIAGG</sequence>
<comment type="caution">
    <text evidence="1">The sequence shown here is derived from an EMBL/GenBank/DDBJ whole genome shotgun (WGS) entry which is preliminary data.</text>
</comment>
<dbReference type="Proteomes" id="UP001239462">
    <property type="component" value="Unassembled WGS sequence"/>
</dbReference>
<proteinExistence type="predicted"/>
<accession>A0ABT7PC95</accession>
<dbReference type="InterPro" id="IPR012675">
    <property type="entry name" value="Beta-grasp_dom_sf"/>
</dbReference>
<evidence type="ECO:0000313" key="2">
    <source>
        <dbReference type="Proteomes" id="UP001239462"/>
    </source>
</evidence>
<dbReference type="Pfam" id="PF02597">
    <property type="entry name" value="ThiS"/>
    <property type="match status" value="1"/>
</dbReference>
<gene>
    <name evidence="1" type="ORF">QTN89_01455</name>
</gene>
<keyword evidence="2" id="KW-1185">Reference proteome</keyword>
<dbReference type="InterPro" id="IPR052045">
    <property type="entry name" value="Sulfur_Carrier/Prot_Modifier"/>
</dbReference>
<dbReference type="RefSeq" id="WP_230780124.1">
    <property type="nucleotide sequence ID" value="NZ_CP141221.1"/>
</dbReference>
<dbReference type="PANTHER" id="PTHR38031">
    <property type="entry name" value="SULFUR CARRIER PROTEIN SLR0821-RELATED"/>
    <property type="match status" value="1"/>
</dbReference>
<name>A0ABT7PC95_9BACT</name>
<dbReference type="Gene3D" id="3.10.20.30">
    <property type="match status" value="1"/>
</dbReference>
<organism evidence="1 2">
    <name type="scientific">Roseiconus lacunae</name>
    <dbReference type="NCBI Taxonomy" id="2605694"/>
    <lineage>
        <taxon>Bacteria</taxon>
        <taxon>Pseudomonadati</taxon>
        <taxon>Planctomycetota</taxon>
        <taxon>Planctomycetia</taxon>
        <taxon>Pirellulales</taxon>
        <taxon>Pirellulaceae</taxon>
        <taxon>Roseiconus</taxon>
    </lineage>
</organism>
<evidence type="ECO:0000313" key="1">
    <source>
        <dbReference type="EMBL" id="MDM4014076.1"/>
    </source>
</evidence>
<protein>
    <submittedName>
        <fullName evidence="1">MoaD/ThiS family protein</fullName>
    </submittedName>
</protein>